<dbReference type="InterPro" id="IPR001873">
    <property type="entry name" value="ENaC"/>
</dbReference>
<feature type="transmembrane region" description="Helical" evidence="13">
    <location>
        <begin position="30"/>
        <end position="47"/>
    </location>
</feature>
<dbReference type="Proteomes" id="UP000887116">
    <property type="component" value="Unassembled WGS sequence"/>
</dbReference>
<evidence type="ECO:0000256" key="12">
    <source>
        <dbReference type="RuleBase" id="RU000679"/>
    </source>
</evidence>
<feature type="transmembrane region" description="Helical" evidence="13">
    <location>
        <begin position="6"/>
        <end position="23"/>
    </location>
</feature>
<accession>A0A8X6KTY0</accession>
<keyword evidence="5 12" id="KW-0812">Transmembrane</keyword>
<keyword evidence="7" id="KW-0915">Sodium</keyword>
<dbReference type="GO" id="GO:0005272">
    <property type="term" value="F:sodium channel activity"/>
    <property type="evidence" value="ECO:0007669"/>
    <property type="project" value="UniProtKB-KW"/>
</dbReference>
<dbReference type="Pfam" id="PF00858">
    <property type="entry name" value="ASC"/>
    <property type="match status" value="1"/>
</dbReference>
<keyword evidence="4 12" id="KW-0894">Sodium channel</keyword>
<evidence type="ECO:0000313" key="15">
    <source>
        <dbReference type="Proteomes" id="UP000887116"/>
    </source>
</evidence>
<gene>
    <name evidence="14" type="ORF">TNCT_439321</name>
</gene>
<evidence type="ECO:0000256" key="2">
    <source>
        <dbReference type="ARBA" id="ARBA00007193"/>
    </source>
</evidence>
<protein>
    <submittedName>
        <fullName evidence="14">Uncharacterized protein</fullName>
    </submittedName>
</protein>
<dbReference type="OrthoDB" id="6479303at2759"/>
<keyword evidence="6 13" id="KW-1133">Transmembrane helix</keyword>
<evidence type="ECO:0000313" key="14">
    <source>
        <dbReference type="EMBL" id="GFQ84001.1"/>
    </source>
</evidence>
<comment type="caution">
    <text evidence="14">The sequence shown here is derived from an EMBL/GenBank/DDBJ whole genome shotgun (WGS) entry which is preliminary data.</text>
</comment>
<evidence type="ECO:0000256" key="9">
    <source>
        <dbReference type="ARBA" id="ARBA00023136"/>
    </source>
</evidence>
<keyword evidence="8 12" id="KW-0406">Ion transport</keyword>
<sequence>MAKGKWYLDLLVLSMIPGIAALIQSKNCSIFSFRLFVLVCAITGFMWQTKVMVDEYLGYPTVLHIEDRPLENFSFPGVTFCYINGRTPLHVLREYLEVVGGKKLICLEFPKHALYDPYKENTMPTPGNSSSERKKSIKLAPCDCDCHQLTGGYQLLQRIEIPLF</sequence>
<evidence type="ECO:0000256" key="8">
    <source>
        <dbReference type="ARBA" id="ARBA00023065"/>
    </source>
</evidence>
<evidence type="ECO:0000256" key="4">
    <source>
        <dbReference type="ARBA" id="ARBA00022461"/>
    </source>
</evidence>
<evidence type="ECO:0000256" key="5">
    <source>
        <dbReference type="ARBA" id="ARBA00022692"/>
    </source>
</evidence>
<comment type="similarity">
    <text evidence="2 12">Belongs to the amiloride-sensitive sodium channel (TC 1.A.6) family.</text>
</comment>
<name>A0A8X6KTY0_TRICU</name>
<keyword evidence="11 12" id="KW-0407">Ion channel</keyword>
<dbReference type="AlphaFoldDB" id="A0A8X6KTY0"/>
<reference evidence="14" key="1">
    <citation type="submission" date="2020-07" db="EMBL/GenBank/DDBJ databases">
        <title>Multicomponent nature underlies the extraordinary mechanical properties of spider dragline silk.</title>
        <authorList>
            <person name="Kono N."/>
            <person name="Nakamura H."/>
            <person name="Mori M."/>
            <person name="Yoshida Y."/>
            <person name="Ohtoshi R."/>
            <person name="Malay A.D."/>
            <person name="Moran D.A.P."/>
            <person name="Tomita M."/>
            <person name="Numata K."/>
            <person name="Arakawa K."/>
        </authorList>
    </citation>
    <scope>NUCLEOTIDE SEQUENCE</scope>
</reference>
<evidence type="ECO:0000256" key="13">
    <source>
        <dbReference type="SAM" id="Phobius"/>
    </source>
</evidence>
<evidence type="ECO:0000256" key="7">
    <source>
        <dbReference type="ARBA" id="ARBA00023053"/>
    </source>
</evidence>
<evidence type="ECO:0000256" key="3">
    <source>
        <dbReference type="ARBA" id="ARBA00022448"/>
    </source>
</evidence>
<comment type="subcellular location">
    <subcellularLocation>
        <location evidence="1">Membrane</location>
        <topology evidence="1">Multi-pass membrane protein</topology>
    </subcellularLocation>
</comment>
<evidence type="ECO:0000256" key="1">
    <source>
        <dbReference type="ARBA" id="ARBA00004141"/>
    </source>
</evidence>
<keyword evidence="15" id="KW-1185">Reference proteome</keyword>
<proteinExistence type="inferred from homology"/>
<keyword evidence="3 12" id="KW-0813">Transport</keyword>
<evidence type="ECO:0000256" key="6">
    <source>
        <dbReference type="ARBA" id="ARBA00022989"/>
    </source>
</evidence>
<keyword evidence="10 12" id="KW-0739">Sodium transport</keyword>
<dbReference type="GO" id="GO:0016020">
    <property type="term" value="C:membrane"/>
    <property type="evidence" value="ECO:0007669"/>
    <property type="project" value="UniProtKB-SubCell"/>
</dbReference>
<organism evidence="14 15">
    <name type="scientific">Trichonephila clavata</name>
    <name type="common">Joro spider</name>
    <name type="synonym">Nephila clavata</name>
    <dbReference type="NCBI Taxonomy" id="2740835"/>
    <lineage>
        <taxon>Eukaryota</taxon>
        <taxon>Metazoa</taxon>
        <taxon>Ecdysozoa</taxon>
        <taxon>Arthropoda</taxon>
        <taxon>Chelicerata</taxon>
        <taxon>Arachnida</taxon>
        <taxon>Araneae</taxon>
        <taxon>Araneomorphae</taxon>
        <taxon>Entelegynae</taxon>
        <taxon>Araneoidea</taxon>
        <taxon>Nephilidae</taxon>
        <taxon>Trichonephila</taxon>
    </lineage>
</organism>
<dbReference type="EMBL" id="BMAO01012795">
    <property type="protein sequence ID" value="GFQ84001.1"/>
    <property type="molecule type" value="Genomic_DNA"/>
</dbReference>
<keyword evidence="9 13" id="KW-0472">Membrane</keyword>
<evidence type="ECO:0000256" key="11">
    <source>
        <dbReference type="ARBA" id="ARBA00023303"/>
    </source>
</evidence>
<evidence type="ECO:0000256" key="10">
    <source>
        <dbReference type="ARBA" id="ARBA00023201"/>
    </source>
</evidence>